<organism evidence="2 3">
    <name type="scientific">Methylomonas lenta</name>
    <dbReference type="NCBI Taxonomy" id="980561"/>
    <lineage>
        <taxon>Bacteria</taxon>
        <taxon>Pseudomonadati</taxon>
        <taxon>Pseudomonadota</taxon>
        <taxon>Gammaproteobacteria</taxon>
        <taxon>Methylococcales</taxon>
        <taxon>Methylococcaceae</taxon>
        <taxon>Methylomonas</taxon>
    </lineage>
</organism>
<keyword evidence="2" id="KW-0378">Hydrolase</keyword>
<keyword evidence="3" id="KW-1185">Reference proteome</keyword>
<dbReference type="GO" id="GO:0046464">
    <property type="term" value="P:acylglycerol catabolic process"/>
    <property type="evidence" value="ECO:0007669"/>
    <property type="project" value="TreeGrafter"/>
</dbReference>
<dbReference type="InterPro" id="IPR050266">
    <property type="entry name" value="AB_hydrolase_sf"/>
</dbReference>
<dbReference type="Pfam" id="PF00561">
    <property type="entry name" value="Abhydrolase_1"/>
    <property type="match status" value="1"/>
</dbReference>
<dbReference type="GO" id="GO:0047372">
    <property type="term" value="F:monoacylglycerol lipase activity"/>
    <property type="evidence" value="ECO:0007669"/>
    <property type="project" value="TreeGrafter"/>
</dbReference>
<name>A0A177NE96_9GAMM</name>
<dbReference type="InterPro" id="IPR029058">
    <property type="entry name" value="AB_hydrolase_fold"/>
</dbReference>
<dbReference type="STRING" id="980561.A1359_08410"/>
<dbReference type="SUPFAM" id="SSF53474">
    <property type="entry name" value="alpha/beta-Hydrolases"/>
    <property type="match status" value="1"/>
</dbReference>
<dbReference type="AlphaFoldDB" id="A0A177NE96"/>
<comment type="caution">
    <text evidence="2">The sequence shown here is derived from an EMBL/GenBank/DDBJ whole genome shotgun (WGS) entry which is preliminary data.</text>
</comment>
<protein>
    <submittedName>
        <fullName evidence="2">Alpha/beta hydrolase</fullName>
    </submittedName>
</protein>
<dbReference type="PANTHER" id="PTHR43798:SF33">
    <property type="entry name" value="HYDROLASE, PUTATIVE (AFU_ORTHOLOGUE AFUA_2G14860)-RELATED"/>
    <property type="match status" value="1"/>
</dbReference>
<dbReference type="OrthoDB" id="9780765at2"/>
<evidence type="ECO:0000313" key="2">
    <source>
        <dbReference type="EMBL" id="OAI16387.1"/>
    </source>
</evidence>
<gene>
    <name evidence="2" type="ORF">A1359_08410</name>
</gene>
<dbReference type="PANTHER" id="PTHR43798">
    <property type="entry name" value="MONOACYLGLYCEROL LIPASE"/>
    <property type="match status" value="1"/>
</dbReference>
<dbReference type="Gene3D" id="3.40.50.1820">
    <property type="entry name" value="alpha/beta hydrolase"/>
    <property type="match status" value="1"/>
</dbReference>
<feature type="domain" description="AB hydrolase-1" evidence="1">
    <location>
        <begin position="60"/>
        <end position="163"/>
    </location>
</feature>
<dbReference type="InterPro" id="IPR000073">
    <property type="entry name" value="AB_hydrolase_1"/>
</dbReference>
<sequence length="280" mass="30738">MFGLLTLALGFSLWLWLRPMSTNFLNYLFWKYTTRVVVQTGTLKNHGANIKYVAYGSGEPVLLLHGGLSNKLSWFSQLPWLVEKGRRVILIDTRGHGESTTGHAALNYQTFADDTLKVLDKLKIQRTDIIGWSDGGIIALILGLEAPQRVAKIVAISANFHPSGVITAGDVAQQPNAKLKLLAWLRAWWSGAGDRHESLEAQIKHLWRVAPQLDHADLQAITAPTLVIAGENDIIDLPHSGELAQSLKQGQLEIVLGAGHAAPVTHAEQINHLIASFLHL</sequence>
<evidence type="ECO:0000259" key="1">
    <source>
        <dbReference type="Pfam" id="PF00561"/>
    </source>
</evidence>
<dbReference type="EMBL" id="LUUI01000096">
    <property type="protein sequence ID" value="OAI16387.1"/>
    <property type="molecule type" value="Genomic_DNA"/>
</dbReference>
<evidence type="ECO:0000313" key="3">
    <source>
        <dbReference type="Proteomes" id="UP000078476"/>
    </source>
</evidence>
<reference evidence="2 3" key="1">
    <citation type="submission" date="2016-03" db="EMBL/GenBank/DDBJ databases">
        <authorList>
            <person name="Ploux O."/>
        </authorList>
    </citation>
    <scope>NUCLEOTIDE SEQUENCE [LARGE SCALE GENOMIC DNA]</scope>
    <source>
        <strain evidence="2 3">R-45370</strain>
    </source>
</reference>
<proteinExistence type="predicted"/>
<dbReference type="GO" id="GO:0016020">
    <property type="term" value="C:membrane"/>
    <property type="evidence" value="ECO:0007669"/>
    <property type="project" value="TreeGrafter"/>
</dbReference>
<dbReference type="Proteomes" id="UP000078476">
    <property type="component" value="Unassembled WGS sequence"/>
</dbReference>
<accession>A0A177NE96</accession>
<dbReference type="PRINTS" id="PR00111">
    <property type="entry name" value="ABHYDROLASE"/>
</dbReference>